<keyword evidence="3" id="KW-0540">Nuclease</keyword>
<feature type="signal peptide" evidence="1">
    <location>
        <begin position="1"/>
        <end position="18"/>
    </location>
</feature>
<gene>
    <name evidence="3" type="ORF">D4A39_10765</name>
</gene>
<dbReference type="Pfam" id="PF03372">
    <property type="entry name" value="Exo_endo_phos"/>
    <property type="match status" value="1"/>
</dbReference>
<dbReference type="GO" id="GO:0004527">
    <property type="term" value="F:exonuclease activity"/>
    <property type="evidence" value="ECO:0007669"/>
    <property type="project" value="UniProtKB-KW"/>
</dbReference>
<organism evidence="3 4">
    <name type="scientific">Alcanivorax profundi</name>
    <dbReference type="NCBI Taxonomy" id="2338368"/>
    <lineage>
        <taxon>Bacteria</taxon>
        <taxon>Pseudomonadati</taxon>
        <taxon>Pseudomonadota</taxon>
        <taxon>Gammaproteobacteria</taxon>
        <taxon>Oceanospirillales</taxon>
        <taxon>Alcanivoracaceae</taxon>
        <taxon>Alcanivorax</taxon>
    </lineage>
</organism>
<dbReference type="OrthoDB" id="9800417at2"/>
<keyword evidence="1" id="KW-0732">Signal</keyword>
<keyword evidence="3" id="KW-0269">Exonuclease</keyword>
<keyword evidence="3" id="KW-0378">Hydrolase</keyword>
<sequence length="313" mass="35214">MKKLIAALLLVGHLPAAAACGDLDAPRGVPEADQGQWALASLNLWRLRDATRESDLDDALPVALVEDRLDSISEFIAEDLKAPHALVLQEVENKALLDSLAQRLRAKGLRYFSVLIEGNDPSGMDVGLLYREPIQVDSVAALYANEQFQRGPLYSRPPLHIALAKPLALDLVAVHMRSARNLGSARVYQKRRQQSSRLAHWVRENRDRRVIVAGDFNSSWGKGRFSDSYNRFRSAKLVNVWDRLPENERFSYRYRCRPQALDHIWISVSLEDSVERVAVSRGNAGRYQKLYGSKGVSPVSDHDVLVVYFSEGR</sequence>
<dbReference type="PANTHER" id="PTHR42834:SF1">
    <property type="entry name" value="ENDONUCLEASE_EXONUCLEASE_PHOSPHATASE FAMILY PROTEIN (AFU_ORTHOLOGUE AFUA_3G09210)"/>
    <property type="match status" value="1"/>
</dbReference>
<name>A0A418XWL3_9GAMM</name>
<feature type="chain" id="PRO_5019478202" evidence="1">
    <location>
        <begin position="19"/>
        <end position="313"/>
    </location>
</feature>
<dbReference type="InterPro" id="IPR036691">
    <property type="entry name" value="Endo/exonu/phosph_ase_sf"/>
</dbReference>
<evidence type="ECO:0000313" key="3">
    <source>
        <dbReference type="EMBL" id="RJG17209.1"/>
    </source>
</evidence>
<dbReference type="Gene3D" id="3.60.10.10">
    <property type="entry name" value="Endonuclease/exonuclease/phosphatase"/>
    <property type="match status" value="1"/>
</dbReference>
<dbReference type="PANTHER" id="PTHR42834">
    <property type="entry name" value="ENDONUCLEASE/EXONUCLEASE/PHOSPHATASE FAMILY PROTEIN (AFU_ORTHOLOGUE AFUA_3G09210)"/>
    <property type="match status" value="1"/>
</dbReference>
<dbReference type="InterPro" id="IPR005135">
    <property type="entry name" value="Endo/exonuclease/phosphatase"/>
</dbReference>
<protein>
    <submittedName>
        <fullName evidence="3">Endonuclease/exonuclease/phosphatase family protein</fullName>
    </submittedName>
</protein>
<comment type="caution">
    <text evidence="3">The sequence shown here is derived from an EMBL/GenBank/DDBJ whole genome shotgun (WGS) entry which is preliminary data.</text>
</comment>
<dbReference type="PROSITE" id="PS51257">
    <property type="entry name" value="PROKAR_LIPOPROTEIN"/>
    <property type="match status" value="1"/>
</dbReference>
<proteinExistence type="predicted"/>
<accession>A0A418XWL3</accession>
<dbReference type="RefSeq" id="WP_119918092.1">
    <property type="nucleotide sequence ID" value="NZ_CAXGPP010000002.1"/>
</dbReference>
<keyword evidence="3" id="KW-0255">Endonuclease</keyword>
<dbReference type="SUPFAM" id="SSF56219">
    <property type="entry name" value="DNase I-like"/>
    <property type="match status" value="1"/>
</dbReference>
<reference evidence="3 4" key="1">
    <citation type="submission" date="2018-09" db="EMBL/GenBank/DDBJ databases">
        <title>Alcanivorax profundi sp. nov., isolated from 1000 m-depth seawater of the Mariana Trench.</title>
        <authorList>
            <person name="Liu J."/>
        </authorList>
    </citation>
    <scope>NUCLEOTIDE SEQUENCE [LARGE SCALE GENOMIC DNA]</scope>
    <source>
        <strain evidence="3 4">MTEO17</strain>
    </source>
</reference>
<evidence type="ECO:0000259" key="2">
    <source>
        <dbReference type="Pfam" id="PF03372"/>
    </source>
</evidence>
<evidence type="ECO:0000256" key="1">
    <source>
        <dbReference type="SAM" id="SignalP"/>
    </source>
</evidence>
<keyword evidence="4" id="KW-1185">Reference proteome</keyword>
<feature type="domain" description="Endonuclease/exonuclease/phosphatase" evidence="2">
    <location>
        <begin position="42"/>
        <end position="302"/>
    </location>
</feature>
<dbReference type="Proteomes" id="UP000283734">
    <property type="component" value="Unassembled WGS sequence"/>
</dbReference>
<dbReference type="AlphaFoldDB" id="A0A418XWL3"/>
<evidence type="ECO:0000313" key="4">
    <source>
        <dbReference type="Proteomes" id="UP000283734"/>
    </source>
</evidence>
<dbReference type="GO" id="GO:0004519">
    <property type="term" value="F:endonuclease activity"/>
    <property type="evidence" value="ECO:0007669"/>
    <property type="project" value="UniProtKB-KW"/>
</dbReference>
<dbReference type="EMBL" id="QYYA01000003">
    <property type="protein sequence ID" value="RJG17209.1"/>
    <property type="molecule type" value="Genomic_DNA"/>
</dbReference>